<evidence type="ECO:0000313" key="2">
    <source>
        <dbReference type="EMBL" id="MBE6165249.1"/>
    </source>
</evidence>
<name>A0A927XH68_9STRE</name>
<keyword evidence="1" id="KW-1133">Transmembrane helix</keyword>
<dbReference type="AlphaFoldDB" id="A0A927XH68"/>
<protein>
    <submittedName>
        <fullName evidence="2">Bacteriocin</fullName>
    </submittedName>
</protein>
<dbReference type="EMBL" id="SVAF01000024">
    <property type="protein sequence ID" value="MBE6165249.1"/>
    <property type="molecule type" value="Genomic_DNA"/>
</dbReference>
<dbReference type="Proteomes" id="UP000700800">
    <property type="component" value="Unassembled WGS sequence"/>
</dbReference>
<proteinExistence type="predicted"/>
<accession>A0A927XH68</accession>
<keyword evidence="1" id="KW-0472">Membrane</keyword>
<feature type="transmembrane region" description="Helical" evidence="1">
    <location>
        <begin position="35"/>
        <end position="52"/>
    </location>
</feature>
<gene>
    <name evidence="2" type="ORF">E7156_08175</name>
</gene>
<reference evidence="2" key="1">
    <citation type="submission" date="2019-04" db="EMBL/GenBank/DDBJ databases">
        <title>Evolution of Biomass-Degrading Anaerobic Consortia Revealed by Metagenomics.</title>
        <authorList>
            <person name="Peng X."/>
        </authorList>
    </citation>
    <scope>NUCLEOTIDE SEQUENCE</scope>
    <source>
        <strain evidence="2">SIG195</strain>
    </source>
</reference>
<evidence type="ECO:0000256" key="1">
    <source>
        <dbReference type="SAM" id="Phobius"/>
    </source>
</evidence>
<organism evidence="2 3">
    <name type="scientific">Streptococcus gallolyticus</name>
    <dbReference type="NCBI Taxonomy" id="315405"/>
    <lineage>
        <taxon>Bacteria</taxon>
        <taxon>Bacillati</taxon>
        <taxon>Bacillota</taxon>
        <taxon>Bacilli</taxon>
        <taxon>Lactobacillales</taxon>
        <taxon>Streptococcaceae</taxon>
        <taxon>Streptococcus</taxon>
    </lineage>
</organism>
<comment type="caution">
    <text evidence="2">The sequence shown here is derived from an EMBL/GenBank/DDBJ whole genome shotgun (WGS) entry which is preliminary data.</text>
</comment>
<evidence type="ECO:0000313" key="3">
    <source>
        <dbReference type="Proteomes" id="UP000700800"/>
    </source>
</evidence>
<sequence>MVERYEKFFLDSLPSVLDDLDFQGEKMKKIVKNPILNSLIIGMGAGVVAALLGTRFLPYYVVALLIVTFIRRVSFD</sequence>
<keyword evidence="1" id="KW-0812">Transmembrane</keyword>
<feature type="transmembrane region" description="Helical" evidence="1">
    <location>
        <begin position="58"/>
        <end position="75"/>
    </location>
</feature>